<feature type="region of interest" description="Disordered" evidence="1">
    <location>
        <begin position="256"/>
        <end position="282"/>
    </location>
</feature>
<accession>A0AAV2TYL1</accession>
<dbReference type="EMBL" id="CAXLJL010000933">
    <property type="protein sequence ID" value="CAL5141953.1"/>
    <property type="molecule type" value="Genomic_DNA"/>
</dbReference>
<comment type="caution">
    <text evidence="2">The sequence shown here is derived from an EMBL/GenBank/DDBJ whole genome shotgun (WGS) entry which is preliminary data.</text>
</comment>
<protein>
    <submittedName>
        <fullName evidence="2">Uncharacterized protein</fullName>
    </submittedName>
</protein>
<reference evidence="2" key="1">
    <citation type="submission" date="2024-06" db="EMBL/GenBank/DDBJ databases">
        <authorList>
            <person name="Liu X."/>
            <person name="Lenzi L."/>
            <person name="Haldenby T S."/>
            <person name="Uol C."/>
        </authorList>
    </citation>
    <scope>NUCLEOTIDE SEQUENCE</scope>
</reference>
<feature type="region of interest" description="Disordered" evidence="1">
    <location>
        <begin position="462"/>
        <end position="632"/>
    </location>
</feature>
<organism evidence="2 3">
    <name type="scientific">Calicophoron daubneyi</name>
    <name type="common">Rumen fluke</name>
    <name type="synonym">Paramphistomum daubneyi</name>
    <dbReference type="NCBI Taxonomy" id="300641"/>
    <lineage>
        <taxon>Eukaryota</taxon>
        <taxon>Metazoa</taxon>
        <taxon>Spiralia</taxon>
        <taxon>Lophotrochozoa</taxon>
        <taxon>Platyhelminthes</taxon>
        <taxon>Trematoda</taxon>
        <taxon>Digenea</taxon>
        <taxon>Plagiorchiida</taxon>
        <taxon>Pronocephalata</taxon>
        <taxon>Paramphistomoidea</taxon>
        <taxon>Paramphistomidae</taxon>
        <taxon>Calicophoron</taxon>
    </lineage>
</organism>
<feature type="compositionally biased region" description="Low complexity" evidence="1">
    <location>
        <begin position="484"/>
        <end position="500"/>
    </location>
</feature>
<feature type="compositionally biased region" description="Polar residues" evidence="1">
    <location>
        <begin position="270"/>
        <end position="281"/>
    </location>
</feature>
<dbReference type="AlphaFoldDB" id="A0AAV2TYL1"/>
<feature type="region of interest" description="Disordered" evidence="1">
    <location>
        <begin position="48"/>
        <end position="71"/>
    </location>
</feature>
<proteinExistence type="predicted"/>
<feature type="compositionally biased region" description="Polar residues" evidence="1">
    <location>
        <begin position="501"/>
        <end position="534"/>
    </location>
</feature>
<evidence type="ECO:0000313" key="3">
    <source>
        <dbReference type="Proteomes" id="UP001497525"/>
    </source>
</evidence>
<gene>
    <name evidence="2" type="ORF">CDAUBV1_LOCUS17241</name>
</gene>
<sequence>MESTGLASYSPFNGRLGDFGTSGCLPYSSHTHRANGFSGCDGLSPPADLVNGKSSSNSTSKSTSSCTSGAFDEDFEVNEDEEVKTPRTSSPTLAELQKMLVTGSLCSKNSFSVPAGDFGKTELPNSVLKSFSLRPCQYPLERLYDESIPVKSFRRSLKEAKLLNSESHNLQRLESILPCLPSPLPRLTSYSSSSGSLIGDLHGLSFKPDDLVMSDTPVPSVLNSNRSDCMSLTRCSTDLKAEPSVMAGQTPVFPNAECHGKNCREDRISPSKSLNNQSNESNAEKCMSCSADSVGDSTHLTESGVDIKGSTLDELFIDPEFSSLQSTSRNEKSNSKSKRSKESTRPRCDSSGSSLRKPRRTGSRRRNELPSGRKPNESEVFPSPVPVNATAQPNRPTPDTSVNTSTSETKIKVSVPVIVCPDVPAPELHLNSVSSFSSVRLHDNPTEDSQSADEEFTLVVNRKSRRKQKLQQQQQQKQKTEPLSPRSTVSSTGSVRVNSTYGNSTSQGKSQHSFSMSRSLNPSNFKRYSAPVTQEKNKTNDSRPGLTANQRPLNRLPNPVSTSPDRTSGYTSGSTKSEQRSVESLASTSENSSEKPIAGRYAPRRRSFVPPNRSSPPRNKKSESVLPNSSNSRISLKQHEELKHFLLSVWDSFRKQSACL</sequence>
<feature type="compositionally biased region" description="Basic and acidic residues" evidence="1">
    <location>
        <begin position="329"/>
        <end position="348"/>
    </location>
</feature>
<feature type="region of interest" description="Disordered" evidence="1">
    <location>
        <begin position="323"/>
        <end position="408"/>
    </location>
</feature>
<name>A0AAV2TYL1_CALDB</name>
<evidence type="ECO:0000256" key="1">
    <source>
        <dbReference type="SAM" id="MobiDB-lite"/>
    </source>
</evidence>
<evidence type="ECO:0000313" key="2">
    <source>
        <dbReference type="EMBL" id="CAL5141953.1"/>
    </source>
</evidence>
<feature type="compositionally biased region" description="Polar residues" evidence="1">
    <location>
        <begin position="389"/>
        <end position="408"/>
    </location>
</feature>
<feature type="compositionally biased region" description="Low complexity" evidence="1">
    <location>
        <begin position="54"/>
        <end position="68"/>
    </location>
</feature>
<feature type="compositionally biased region" description="Polar residues" evidence="1">
    <location>
        <begin position="559"/>
        <end position="591"/>
    </location>
</feature>
<dbReference type="Proteomes" id="UP001497525">
    <property type="component" value="Unassembled WGS sequence"/>
</dbReference>
<feature type="compositionally biased region" description="Basic and acidic residues" evidence="1">
    <location>
        <begin position="258"/>
        <end position="269"/>
    </location>
</feature>